<dbReference type="InterPro" id="IPR050509">
    <property type="entry name" value="CoA-transferase_III"/>
</dbReference>
<organism evidence="2 3">
    <name type="scientific">Streptomyces zaomyceticus</name>
    <dbReference type="NCBI Taxonomy" id="68286"/>
    <lineage>
        <taxon>Bacteria</taxon>
        <taxon>Bacillati</taxon>
        <taxon>Actinomycetota</taxon>
        <taxon>Actinomycetes</taxon>
        <taxon>Kitasatosporales</taxon>
        <taxon>Streptomycetaceae</taxon>
        <taxon>Streptomyces</taxon>
    </lineage>
</organism>
<dbReference type="PANTHER" id="PTHR48228">
    <property type="entry name" value="SUCCINYL-COA--D-CITRAMALATE COA-TRANSFERASE"/>
    <property type="match status" value="1"/>
</dbReference>
<dbReference type="InterPro" id="IPR044855">
    <property type="entry name" value="CoA-Trfase_III_dom3_sf"/>
</dbReference>
<dbReference type="RefSeq" id="WP_327164574.1">
    <property type="nucleotide sequence ID" value="NZ_CP108188.1"/>
</dbReference>
<dbReference type="InterPro" id="IPR023606">
    <property type="entry name" value="CoA-Trfase_III_dom_1_sf"/>
</dbReference>
<proteinExistence type="predicted"/>
<keyword evidence="3" id="KW-1185">Reference proteome</keyword>
<evidence type="ECO:0000256" key="1">
    <source>
        <dbReference type="SAM" id="MobiDB-lite"/>
    </source>
</evidence>
<dbReference type="SUPFAM" id="SSF89796">
    <property type="entry name" value="CoA-transferase family III (CaiB/BaiF)"/>
    <property type="match status" value="1"/>
</dbReference>
<dbReference type="PANTHER" id="PTHR48228:SF5">
    <property type="entry name" value="ALPHA-METHYLACYL-COA RACEMASE"/>
    <property type="match status" value="1"/>
</dbReference>
<sequence length="370" mass="38616">MPGPLTGVRVLEFAGSAPTAFVGTVLSGLGADVVRIDRTPGAAPGPDGPRPAENPLSRGRRSVALDLKSPEGVEQALALAEHADILVEGFRPGVADRLGIGPETALARNPRLVYGRVSGWGQQGEWAGRAAHDLAVLALTGALDTDPATGDPVPPPTAYLSSFAGGANAHVHGLLAALHERERSGRGQVVDTALADGAALISTLIHQWREVPGNHTVTDAPHYSLYRAADGRHLAVAAIEPRLYRNLLEQLGLADADTGSDAGTDGGPLPDRADPAAWPALRELIAARFASRDRDHWVKLFDAVDAGVAPVLTAAEAAEHHQLASREAFVTIGGTRQAAPPSRFGRTPAATPGRAPLPGEHTEEVLAEWR</sequence>
<dbReference type="Proteomes" id="UP001622594">
    <property type="component" value="Chromosome"/>
</dbReference>
<accession>A0ABZ1L5S1</accession>
<protein>
    <submittedName>
        <fullName evidence="2">CoA transferase</fullName>
    </submittedName>
</protein>
<dbReference type="EMBL" id="CP108188">
    <property type="protein sequence ID" value="WTR69727.1"/>
    <property type="molecule type" value="Genomic_DNA"/>
</dbReference>
<dbReference type="GO" id="GO:0016740">
    <property type="term" value="F:transferase activity"/>
    <property type="evidence" value="ECO:0007669"/>
    <property type="project" value="UniProtKB-KW"/>
</dbReference>
<feature type="region of interest" description="Disordered" evidence="1">
    <location>
        <begin position="37"/>
        <end position="59"/>
    </location>
</feature>
<dbReference type="Pfam" id="PF02515">
    <property type="entry name" value="CoA_transf_3"/>
    <property type="match status" value="1"/>
</dbReference>
<dbReference type="InterPro" id="IPR003673">
    <property type="entry name" value="CoA-Trfase_fam_III"/>
</dbReference>
<feature type="compositionally biased region" description="Basic and acidic residues" evidence="1">
    <location>
        <begin position="360"/>
        <end position="370"/>
    </location>
</feature>
<evidence type="ECO:0000313" key="3">
    <source>
        <dbReference type="Proteomes" id="UP001622594"/>
    </source>
</evidence>
<reference evidence="2 3" key="1">
    <citation type="submission" date="2022-10" db="EMBL/GenBank/DDBJ databases">
        <title>The complete genomes of actinobacterial strains from the NBC collection.</title>
        <authorList>
            <person name="Joergensen T.S."/>
            <person name="Alvarez Arevalo M."/>
            <person name="Sterndorff E.B."/>
            <person name="Faurdal D."/>
            <person name="Vuksanovic O."/>
            <person name="Mourched A.-S."/>
            <person name="Charusanti P."/>
            <person name="Shaw S."/>
            <person name="Blin K."/>
            <person name="Weber T."/>
        </authorList>
    </citation>
    <scope>NUCLEOTIDE SEQUENCE [LARGE SCALE GENOMIC DNA]</scope>
    <source>
        <strain evidence="2 3">NBC_00123</strain>
    </source>
</reference>
<dbReference type="Gene3D" id="3.30.1540.10">
    <property type="entry name" value="formyl-coa transferase, domain 3"/>
    <property type="match status" value="1"/>
</dbReference>
<feature type="region of interest" description="Disordered" evidence="1">
    <location>
        <begin position="336"/>
        <end position="370"/>
    </location>
</feature>
<gene>
    <name evidence="2" type="ORF">OG814_10835</name>
</gene>
<dbReference type="Gene3D" id="3.40.50.10540">
    <property type="entry name" value="Crotonobetainyl-coa:carnitine coa-transferase, domain 1"/>
    <property type="match status" value="1"/>
</dbReference>
<keyword evidence="2" id="KW-0808">Transferase</keyword>
<evidence type="ECO:0000313" key="2">
    <source>
        <dbReference type="EMBL" id="WTR69727.1"/>
    </source>
</evidence>
<name>A0ABZ1L5S1_9ACTN</name>